<keyword evidence="3" id="KW-1185">Reference proteome</keyword>
<feature type="transmembrane region" description="Helical" evidence="1">
    <location>
        <begin position="70"/>
        <end position="87"/>
    </location>
</feature>
<organism evidence="2 3">
    <name type="scientific">Streptomyces zingiberis</name>
    <dbReference type="NCBI Taxonomy" id="2053010"/>
    <lineage>
        <taxon>Bacteria</taxon>
        <taxon>Bacillati</taxon>
        <taxon>Actinomycetota</taxon>
        <taxon>Actinomycetes</taxon>
        <taxon>Kitasatosporales</taxon>
        <taxon>Streptomycetaceae</taxon>
        <taxon>Streptomyces</taxon>
    </lineage>
</organism>
<feature type="transmembrane region" description="Helical" evidence="1">
    <location>
        <begin position="46"/>
        <end position="64"/>
    </location>
</feature>
<proteinExistence type="predicted"/>
<evidence type="ECO:0000313" key="3">
    <source>
        <dbReference type="Proteomes" id="UP000695264"/>
    </source>
</evidence>
<gene>
    <name evidence="2" type="ORF">HCK00_03915</name>
</gene>
<comment type="caution">
    <text evidence="2">The sequence shown here is derived from an EMBL/GenBank/DDBJ whole genome shotgun (WGS) entry which is preliminary data.</text>
</comment>
<sequence length="229" mass="24694">MVALASLHGDTRSVFVLRGSGIIEDHAWRRSGRLAMTIPSPDSVQAWLLGLIFGSPSFVVTTFVLANGLWAWWSFGRSAVVTAAIVFNRSQDRLGRQTLKVRASWRIAVAWTVCYASASVVTQIWAGSRYSPGQGGGLKELLLWSGLFGALAVAGCFYLTPSQGPKHGDPYWAPYLGMVGGYAFGLLWAVVAFTRRGPEPGDWWVCPAASCVGVLGSALRMRIRAGASR</sequence>
<keyword evidence="1" id="KW-0812">Transmembrane</keyword>
<dbReference type="EMBL" id="JAATEN010000002">
    <property type="protein sequence ID" value="NJP99710.1"/>
    <property type="molecule type" value="Genomic_DNA"/>
</dbReference>
<evidence type="ECO:0000256" key="1">
    <source>
        <dbReference type="SAM" id="Phobius"/>
    </source>
</evidence>
<evidence type="ECO:0000313" key="2">
    <source>
        <dbReference type="EMBL" id="NJP99710.1"/>
    </source>
</evidence>
<keyword evidence="1" id="KW-1133">Transmembrane helix</keyword>
<feature type="transmembrane region" description="Helical" evidence="1">
    <location>
        <begin position="108"/>
        <end position="126"/>
    </location>
</feature>
<keyword evidence="1" id="KW-0472">Membrane</keyword>
<feature type="transmembrane region" description="Helical" evidence="1">
    <location>
        <begin position="141"/>
        <end position="160"/>
    </location>
</feature>
<protein>
    <submittedName>
        <fullName evidence="2">Uncharacterized protein</fullName>
    </submittedName>
</protein>
<dbReference type="RefSeq" id="WP_168100299.1">
    <property type="nucleotide sequence ID" value="NZ_JAATEN010000002.1"/>
</dbReference>
<reference evidence="2 3" key="1">
    <citation type="submission" date="2020-03" db="EMBL/GenBank/DDBJ databases">
        <title>WGS of actinomycetes isolated from Thailand.</title>
        <authorList>
            <person name="Thawai C."/>
        </authorList>
    </citation>
    <scope>NUCLEOTIDE SEQUENCE [LARGE SCALE GENOMIC DNA]</scope>
    <source>
        <strain evidence="2 3">PLAI 1-29</strain>
    </source>
</reference>
<dbReference type="Proteomes" id="UP000695264">
    <property type="component" value="Unassembled WGS sequence"/>
</dbReference>
<accession>A0ABX1BTH4</accession>
<feature type="transmembrane region" description="Helical" evidence="1">
    <location>
        <begin position="201"/>
        <end position="219"/>
    </location>
</feature>
<feature type="transmembrane region" description="Helical" evidence="1">
    <location>
        <begin position="172"/>
        <end position="195"/>
    </location>
</feature>
<name>A0ABX1BTH4_9ACTN</name>